<feature type="domain" description="GGDEF" evidence="7">
    <location>
        <begin position="352"/>
        <end position="486"/>
    </location>
</feature>
<dbReference type="PANTHER" id="PTHR44757">
    <property type="entry name" value="DIGUANYLATE CYCLASE DGCP"/>
    <property type="match status" value="1"/>
</dbReference>
<evidence type="ECO:0000259" key="5">
    <source>
        <dbReference type="PROSITE" id="PS50113"/>
    </source>
</evidence>
<dbReference type="InterPro" id="IPR013655">
    <property type="entry name" value="PAS_fold_3"/>
</dbReference>
<dbReference type="SMART" id="SM00267">
    <property type="entry name" value="GGDEF"/>
    <property type="match status" value="1"/>
</dbReference>
<dbReference type="InterPro" id="IPR001610">
    <property type="entry name" value="PAC"/>
</dbReference>
<dbReference type="SMART" id="SM00086">
    <property type="entry name" value="PAC"/>
    <property type="match status" value="2"/>
</dbReference>
<reference evidence="8 9" key="1">
    <citation type="submission" date="2020-08" db="EMBL/GenBank/DDBJ databases">
        <title>Genome sequence of Thermomonas brevis KACC 16975T.</title>
        <authorList>
            <person name="Hyun D.-W."/>
            <person name="Bae J.-W."/>
        </authorList>
    </citation>
    <scope>NUCLEOTIDE SEQUENCE [LARGE SCALE GENOMIC DNA]</scope>
    <source>
        <strain evidence="8 9">KACC 16975</strain>
    </source>
</reference>
<feature type="chain" id="PRO_5028982335" description="cyclic-guanylate-specific phosphodiesterase" evidence="3">
    <location>
        <begin position="26"/>
        <end position="766"/>
    </location>
</feature>
<dbReference type="Proteomes" id="UP000515977">
    <property type="component" value="Chromosome"/>
</dbReference>
<keyword evidence="2" id="KW-0973">c-di-GMP</keyword>
<sequence length="766" mass="85363">MGYRVVPAKQGLACSALLASLPALAAEGDASSGHPLVLPLSMLVLLLAWLAIAAHRRREQEQRKHLHEQQESEQQLRLSLWASNELYWQYDLRRREVEITRVAPDGGDGLTMHSARDADPQVHPDDMPGLLLRLRAYLRGDAPIFLSEHRIRGEHGQWQWMRARGRAVEHDADGRVVRIAGTARNIDSLREMERQRQIATEVMRSMAESVAVLDAGFRFVAVNPAFSRMTGYPEADVIGKDTSLLNGERHEPEFYQEARQAISTRDSWAGEMWQQRKDGSDFLCAMQCNALDEPGTHRRLYVLVASDITERRRIEHELRYLANYDQLTNLPNRTLLAERLSRAIVRARRQGTRLAVLFLDLDNFKNVNDSLGHATGDRVLRAAAQRLQETVGAQRTVARVSGDEFAAVLEDIGDLAEAEACAQRIIDAFDAPLRLDDRYEFTISPSIGISLFPDHAQVPTDLLKHADTAMYKAKASGKRAFLRYADAMDGDIRRRANLIAALRKAVERGELSLVYQPELVLAEGRIGAVEALLRWHNPEFGDVSPSEFIPLAEESGTIISIGEWVLHEACRTLAGWHRAGVDERLKVSVNVSALQLLRSDLPDSVSSALRRCGLPASALELELTESMLMANAEVASERLHAFRRLGVSIAVDDFGTGYSSLSYLHRLPINTLKIDKAFIDGLATPDDREDTTITTTVIAMARTLGLRVVAEGVETPGQLAFLEQNACDIAQGYWISRPLTEDACLRFLLERQAQPAPRLDPDTAPA</sequence>
<keyword evidence="9" id="KW-1185">Reference proteome</keyword>
<evidence type="ECO:0000259" key="6">
    <source>
        <dbReference type="PROSITE" id="PS50883"/>
    </source>
</evidence>
<evidence type="ECO:0000259" key="4">
    <source>
        <dbReference type="PROSITE" id="PS50112"/>
    </source>
</evidence>
<dbReference type="EC" id="3.1.4.52" evidence="1"/>
<dbReference type="PROSITE" id="PS50113">
    <property type="entry name" value="PAC"/>
    <property type="match status" value="1"/>
</dbReference>
<dbReference type="Pfam" id="PF00990">
    <property type="entry name" value="GGDEF"/>
    <property type="match status" value="1"/>
</dbReference>
<evidence type="ECO:0000259" key="7">
    <source>
        <dbReference type="PROSITE" id="PS50887"/>
    </source>
</evidence>
<dbReference type="CDD" id="cd00130">
    <property type="entry name" value="PAS"/>
    <property type="match status" value="1"/>
</dbReference>
<dbReference type="KEGG" id="tbv:H9L17_06370"/>
<evidence type="ECO:0000313" key="9">
    <source>
        <dbReference type="Proteomes" id="UP000515977"/>
    </source>
</evidence>
<feature type="signal peptide" evidence="3">
    <location>
        <begin position="1"/>
        <end position="25"/>
    </location>
</feature>
<dbReference type="Pfam" id="PF13426">
    <property type="entry name" value="PAS_9"/>
    <property type="match status" value="1"/>
</dbReference>
<dbReference type="NCBIfam" id="TIGR00229">
    <property type="entry name" value="sensory_box"/>
    <property type="match status" value="1"/>
</dbReference>
<dbReference type="CDD" id="cd01948">
    <property type="entry name" value="EAL"/>
    <property type="match status" value="1"/>
</dbReference>
<organism evidence="8 9">
    <name type="scientific">Thermomonas brevis</name>
    <dbReference type="NCBI Taxonomy" id="215691"/>
    <lineage>
        <taxon>Bacteria</taxon>
        <taxon>Pseudomonadati</taxon>
        <taxon>Pseudomonadota</taxon>
        <taxon>Gammaproteobacteria</taxon>
        <taxon>Lysobacterales</taxon>
        <taxon>Lysobacteraceae</taxon>
        <taxon>Thermomonas</taxon>
    </lineage>
</organism>
<evidence type="ECO:0000256" key="2">
    <source>
        <dbReference type="ARBA" id="ARBA00022636"/>
    </source>
</evidence>
<feature type="domain" description="EAL" evidence="6">
    <location>
        <begin position="495"/>
        <end position="752"/>
    </location>
</feature>
<dbReference type="EMBL" id="CP060711">
    <property type="protein sequence ID" value="QNN47751.1"/>
    <property type="molecule type" value="Genomic_DNA"/>
</dbReference>
<dbReference type="PANTHER" id="PTHR44757:SF2">
    <property type="entry name" value="BIOFILM ARCHITECTURE MAINTENANCE PROTEIN MBAA"/>
    <property type="match status" value="1"/>
</dbReference>
<dbReference type="SMART" id="SM00052">
    <property type="entry name" value="EAL"/>
    <property type="match status" value="1"/>
</dbReference>
<evidence type="ECO:0000256" key="3">
    <source>
        <dbReference type="SAM" id="SignalP"/>
    </source>
</evidence>
<dbReference type="InterPro" id="IPR000700">
    <property type="entry name" value="PAS-assoc_C"/>
</dbReference>
<dbReference type="PROSITE" id="PS50887">
    <property type="entry name" value="GGDEF"/>
    <property type="match status" value="1"/>
</dbReference>
<dbReference type="InterPro" id="IPR000014">
    <property type="entry name" value="PAS"/>
</dbReference>
<evidence type="ECO:0000256" key="1">
    <source>
        <dbReference type="ARBA" id="ARBA00012282"/>
    </source>
</evidence>
<name>A0A7G9QWM6_9GAMM</name>
<dbReference type="PROSITE" id="PS50112">
    <property type="entry name" value="PAS"/>
    <property type="match status" value="1"/>
</dbReference>
<dbReference type="Gene3D" id="3.30.70.270">
    <property type="match status" value="1"/>
</dbReference>
<dbReference type="GO" id="GO:0071111">
    <property type="term" value="F:cyclic-guanylate-specific phosphodiesterase activity"/>
    <property type="evidence" value="ECO:0007669"/>
    <property type="project" value="UniProtKB-EC"/>
</dbReference>
<dbReference type="InterPro" id="IPR035919">
    <property type="entry name" value="EAL_sf"/>
</dbReference>
<dbReference type="SUPFAM" id="SSF141868">
    <property type="entry name" value="EAL domain-like"/>
    <property type="match status" value="1"/>
</dbReference>
<proteinExistence type="predicted"/>
<dbReference type="Pfam" id="PF00563">
    <property type="entry name" value="EAL"/>
    <property type="match status" value="1"/>
</dbReference>
<dbReference type="InterPro" id="IPR052155">
    <property type="entry name" value="Biofilm_reg_signaling"/>
</dbReference>
<gene>
    <name evidence="8" type="ORF">H9L17_06370</name>
</gene>
<dbReference type="RefSeq" id="WP_187571495.1">
    <property type="nucleotide sequence ID" value="NZ_CP060711.1"/>
</dbReference>
<dbReference type="FunFam" id="3.20.20.450:FF:000001">
    <property type="entry name" value="Cyclic di-GMP phosphodiesterase yahA"/>
    <property type="match status" value="1"/>
</dbReference>
<dbReference type="NCBIfam" id="TIGR00254">
    <property type="entry name" value="GGDEF"/>
    <property type="match status" value="1"/>
</dbReference>
<dbReference type="Gene3D" id="3.20.20.450">
    <property type="entry name" value="EAL domain"/>
    <property type="match status" value="1"/>
</dbReference>
<feature type="domain" description="PAS" evidence="4">
    <location>
        <begin position="195"/>
        <end position="251"/>
    </location>
</feature>
<dbReference type="AlphaFoldDB" id="A0A7G9QWM6"/>
<accession>A0A7G9QWM6</accession>
<protein>
    <recommendedName>
        <fullName evidence="1">cyclic-guanylate-specific phosphodiesterase</fullName>
        <ecNumber evidence="1">3.1.4.52</ecNumber>
    </recommendedName>
</protein>
<dbReference type="SUPFAM" id="SSF55073">
    <property type="entry name" value="Nucleotide cyclase"/>
    <property type="match status" value="1"/>
</dbReference>
<dbReference type="InterPro" id="IPR000160">
    <property type="entry name" value="GGDEF_dom"/>
</dbReference>
<dbReference type="SMART" id="SM00091">
    <property type="entry name" value="PAS"/>
    <property type="match status" value="1"/>
</dbReference>
<dbReference type="InterPro" id="IPR035965">
    <property type="entry name" value="PAS-like_dom_sf"/>
</dbReference>
<dbReference type="PROSITE" id="PS50883">
    <property type="entry name" value="EAL"/>
    <property type="match status" value="1"/>
</dbReference>
<dbReference type="InterPro" id="IPR029787">
    <property type="entry name" value="Nucleotide_cyclase"/>
</dbReference>
<dbReference type="Pfam" id="PF08447">
    <property type="entry name" value="PAS_3"/>
    <property type="match status" value="1"/>
</dbReference>
<dbReference type="Gene3D" id="3.30.450.20">
    <property type="entry name" value="PAS domain"/>
    <property type="match status" value="2"/>
</dbReference>
<feature type="domain" description="PAC" evidence="5">
    <location>
        <begin position="268"/>
        <end position="320"/>
    </location>
</feature>
<dbReference type="CDD" id="cd01949">
    <property type="entry name" value="GGDEF"/>
    <property type="match status" value="1"/>
</dbReference>
<dbReference type="InterPro" id="IPR001633">
    <property type="entry name" value="EAL_dom"/>
</dbReference>
<dbReference type="SUPFAM" id="SSF55785">
    <property type="entry name" value="PYP-like sensor domain (PAS domain)"/>
    <property type="match status" value="2"/>
</dbReference>
<dbReference type="InterPro" id="IPR043128">
    <property type="entry name" value="Rev_trsase/Diguanyl_cyclase"/>
</dbReference>
<evidence type="ECO:0000313" key="8">
    <source>
        <dbReference type="EMBL" id="QNN47751.1"/>
    </source>
</evidence>
<keyword evidence="3" id="KW-0732">Signal</keyword>